<dbReference type="EMBL" id="JAOSIR010000033">
    <property type="protein sequence ID" value="MDO8059380.1"/>
    <property type="molecule type" value="Genomic_DNA"/>
</dbReference>
<evidence type="ECO:0000313" key="3">
    <source>
        <dbReference type="EMBL" id="MDO8059380.1"/>
    </source>
</evidence>
<evidence type="ECO:0000259" key="2">
    <source>
        <dbReference type="Pfam" id="PF12113"/>
    </source>
</evidence>
<feature type="domain" description="Sequence-variable mosaic (SVM) signal sequence" evidence="2">
    <location>
        <begin position="1"/>
        <end position="31"/>
    </location>
</feature>
<reference evidence="3 4" key="1">
    <citation type="journal article" date="2023" name="Int. J. Syst. Evol. Microbiol.">
        <title>The observation of taxonomic boundaries for the 16SrII and 16SrXXV phytoplasmas using genome-based delimitation.</title>
        <authorList>
            <person name="Rodrigues Jardim B."/>
            <person name="Tran-Nguyen L.T.T."/>
            <person name="Gambley C."/>
            <person name="Al-Sadi A.M."/>
            <person name="Al-Subhi A.M."/>
            <person name="Foissac X."/>
            <person name="Salar P."/>
            <person name="Cai H."/>
            <person name="Yang J.Y."/>
            <person name="Davis R."/>
            <person name="Jones L."/>
            <person name="Rodoni B."/>
            <person name="Constable F.E."/>
        </authorList>
    </citation>
    <scope>NUCLEOTIDE SEQUENCE [LARGE SCALE GENOMIC DNA]</scope>
    <source>
        <strain evidence="3">BAWM-OMN-P53</strain>
    </source>
</reference>
<keyword evidence="4" id="KW-1185">Reference proteome</keyword>
<evidence type="ECO:0000256" key="1">
    <source>
        <dbReference type="SAM" id="MobiDB-lite"/>
    </source>
</evidence>
<proteinExistence type="predicted"/>
<dbReference type="InterPro" id="IPR021970">
    <property type="entry name" value="SVM_signal"/>
</dbReference>
<accession>A0ABT9D2W2</accession>
<organism evidence="3 4">
    <name type="scientific">Candidatus Phytoplasma crotalariae</name>
    <dbReference type="NCBI Taxonomy" id="2982627"/>
    <lineage>
        <taxon>Bacteria</taxon>
        <taxon>Bacillati</taxon>
        <taxon>Mycoplasmatota</taxon>
        <taxon>Mollicutes</taxon>
        <taxon>Acholeplasmatales</taxon>
        <taxon>Acholeplasmataceae</taxon>
        <taxon>Candidatus Phytoplasma</taxon>
        <taxon>16SrII (Peanut WB group)</taxon>
    </lineage>
</organism>
<name>A0ABT9D2W2_9MOLU</name>
<feature type="compositionally biased region" description="Low complexity" evidence="1">
    <location>
        <begin position="103"/>
        <end position="137"/>
    </location>
</feature>
<protein>
    <submittedName>
        <fullName evidence="3">SVM family protein</fullName>
    </submittedName>
</protein>
<dbReference type="Pfam" id="PF12113">
    <property type="entry name" value="SVM_signal"/>
    <property type="match status" value="1"/>
</dbReference>
<gene>
    <name evidence="3" type="ORF">OC683_02060</name>
</gene>
<sequence>MFKLSNQFKIISICLLFFVGLFLINNKKVYAFITRPLDSLNAMRQEIDQEIGNLYVEFRIVLDDMNLTPEIRRNRIREIQDRIQFLLSTSEMINQQIIEHNQPRNNQPRNNQPRNNQPRNNQPRNNQPRNNQPRNNN</sequence>
<evidence type="ECO:0000313" key="4">
    <source>
        <dbReference type="Proteomes" id="UP001170674"/>
    </source>
</evidence>
<dbReference type="RefSeq" id="WP_304514881.1">
    <property type="nucleotide sequence ID" value="NZ_JAOSIR010000033.1"/>
</dbReference>
<feature type="region of interest" description="Disordered" evidence="1">
    <location>
        <begin position="96"/>
        <end position="137"/>
    </location>
</feature>
<dbReference type="Proteomes" id="UP001170674">
    <property type="component" value="Unassembled WGS sequence"/>
</dbReference>
<comment type="caution">
    <text evidence="3">The sequence shown here is derived from an EMBL/GenBank/DDBJ whole genome shotgun (WGS) entry which is preliminary data.</text>
</comment>